<dbReference type="Pfam" id="PF18701">
    <property type="entry name" value="DUF5641"/>
    <property type="match status" value="1"/>
</dbReference>
<dbReference type="InterPro" id="IPR040676">
    <property type="entry name" value="DUF5641"/>
</dbReference>
<protein>
    <submittedName>
        <fullName evidence="1">(salmon louse) hypothetical protein</fullName>
    </submittedName>
</protein>
<proteinExistence type="predicted"/>
<organism evidence="1 2">
    <name type="scientific">Lepeophtheirus salmonis</name>
    <name type="common">Salmon louse</name>
    <name type="synonym">Caligus salmonis</name>
    <dbReference type="NCBI Taxonomy" id="72036"/>
    <lineage>
        <taxon>Eukaryota</taxon>
        <taxon>Metazoa</taxon>
        <taxon>Ecdysozoa</taxon>
        <taxon>Arthropoda</taxon>
        <taxon>Crustacea</taxon>
        <taxon>Multicrustacea</taxon>
        <taxon>Hexanauplia</taxon>
        <taxon>Copepoda</taxon>
        <taxon>Siphonostomatoida</taxon>
        <taxon>Caligidae</taxon>
        <taxon>Lepeophtheirus</taxon>
    </lineage>
</organism>
<name>A0A7R8D2M9_LEPSM</name>
<keyword evidence="2" id="KW-1185">Reference proteome</keyword>
<dbReference type="EMBL" id="HG994586">
    <property type="protein sequence ID" value="CAF3006628.1"/>
    <property type="molecule type" value="Genomic_DNA"/>
</dbReference>
<evidence type="ECO:0000313" key="2">
    <source>
        <dbReference type="Proteomes" id="UP000675881"/>
    </source>
</evidence>
<dbReference type="AlphaFoldDB" id="A0A7R8D2M9"/>
<dbReference type="Proteomes" id="UP000675881">
    <property type="component" value="Chromosome 7"/>
</dbReference>
<sequence length="125" mass="14407">MPPQLMLRTKWFKTRENINKGDYVMEKSLKPGGIMPRGVWKEGIDTKTYPGEDGLVVKVRIRTSTGEYDHPISKLRLLSTGRELEEDSVLKKKLEDSTLCLIAIYLCEFVLLISVWVFSINLYQV</sequence>
<reference evidence="1" key="1">
    <citation type="submission" date="2021-02" db="EMBL/GenBank/DDBJ databases">
        <authorList>
            <person name="Bekaert M."/>
        </authorList>
    </citation>
    <scope>NUCLEOTIDE SEQUENCE</scope>
    <source>
        <strain evidence="1">IoA-00</strain>
    </source>
</reference>
<gene>
    <name evidence="1" type="ORF">LSAA_12957</name>
</gene>
<accession>A0A7R8D2M9</accession>
<evidence type="ECO:0000313" key="1">
    <source>
        <dbReference type="EMBL" id="CAF3006628.1"/>
    </source>
</evidence>